<feature type="compositionally biased region" description="Polar residues" evidence="1">
    <location>
        <begin position="747"/>
        <end position="757"/>
    </location>
</feature>
<dbReference type="Gene3D" id="3.30.50.10">
    <property type="entry name" value="Erythroid Transcription Factor GATA-1, subunit A"/>
    <property type="match status" value="1"/>
</dbReference>
<sequence>MKAYHMPSLPEIPLGHHNEDISETKQMQCKLSIYLYLQIMGITNMVMIIVKVLYSIEDNNFLARSSIFHPVKTARVVIPGNSNLITLGAIPIKDVIVPIYNSSPELFSDISIDHSIYVKDVSEEDEPFVGHGLVSKIFGINNNADEVLVPGRVCSNFTSLLGNKGTSETLEIKVKLIKVKKQISITKEESQSHSQSQQNHQQNQPSQLQTQRQQQLKVLPTMINHSQDDFKEKSNKRQPRKNNVQSQSSTTTRRSSNSYIQPQPKNNKRPYQNDDKNDGFLHPQQPVVNTTTTSNQRRLNNLPAQKAVRTQSLPVFQQNIQQLPKSIVSNYPPDSIAKKIYLADKYNSSMNNSQKISIHTDQEISERFPNFQKITSSNTTFNNLQLPPTGTFAHGSNSVTSTKKRQTLKPKPTIPKPVDEKITPSCINCKTTDNNNWRWNQAEDQLQTGLMCYNCYVYLREKGEMKPTKIAFSNSNPKKNKKPVENNINTSSSSSSSSPISGLTPVDDKNKLQQANPLTNDPYLNSSDSINEFQGIMNHSDLDFQLGPLTDIDPLPTKAEFRYPNLKANNNKVDNKENLPPSNAVPLKKYSDQSAFEKMLVRSFSGFPTASNGSPSEWMTDLFQDVPNQTPKDTPRIDNTPRDITTCNTLPCAEESPDNDKPEIDDSNLKQNNDNIETNQPTKGKILKAIPSSPFVIPEVDEDGSPKSRNSMNDNSDDWRASDLTKLSSDTNINNHGKLIEQDEQAGATSNNYYISQ</sequence>
<evidence type="ECO:0000259" key="3">
    <source>
        <dbReference type="Pfam" id="PF25823"/>
    </source>
</evidence>
<dbReference type="AlphaFoldDB" id="A0A9P8TCE5"/>
<keyword evidence="2" id="KW-0472">Membrane</keyword>
<keyword evidence="2" id="KW-0812">Transmembrane</keyword>
<dbReference type="OrthoDB" id="3199820at2759"/>
<dbReference type="GO" id="GO:0008270">
    <property type="term" value="F:zinc ion binding"/>
    <property type="evidence" value="ECO:0007669"/>
    <property type="project" value="InterPro"/>
</dbReference>
<feature type="region of interest" description="Disordered" evidence="1">
    <location>
        <begin position="387"/>
        <end position="419"/>
    </location>
</feature>
<evidence type="ECO:0000256" key="1">
    <source>
        <dbReference type="SAM" id="MobiDB-lite"/>
    </source>
</evidence>
<dbReference type="GO" id="GO:0006357">
    <property type="term" value="P:regulation of transcription by RNA polymerase II"/>
    <property type="evidence" value="ECO:0007669"/>
    <property type="project" value="TreeGrafter"/>
</dbReference>
<protein>
    <recommendedName>
        <fullName evidence="3">Ams2/SPT21 N-terminal domain-containing protein</fullName>
    </recommendedName>
</protein>
<dbReference type="GO" id="GO:0030466">
    <property type="term" value="P:silent mating-type cassette heterochromatin formation"/>
    <property type="evidence" value="ECO:0007669"/>
    <property type="project" value="TreeGrafter"/>
</dbReference>
<evidence type="ECO:0000256" key="2">
    <source>
        <dbReference type="SAM" id="Phobius"/>
    </source>
</evidence>
<feature type="region of interest" description="Disordered" evidence="1">
    <location>
        <begin position="737"/>
        <end position="757"/>
    </location>
</feature>
<dbReference type="InterPro" id="IPR057725">
    <property type="entry name" value="Ams2-SPT21_N"/>
</dbReference>
<dbReference type="GO" id="GO:0000183">
    <property type="term" value="P:rDNA heterochromatin formation"/>
    <property type="evidence" value="ECO:0007669"/>
    <property type="project" value="TreeGrafter"/>
</dbReference>
<feature type="compositionally biased region" description="Basic and acidic residues" evidence="1">
    <location>
        <begin position="658"/>
        <end position="668"/>
    </location>
</feature>
<name>A0A9P8TCE5_9ASCO</name>
<feature type="compositionally biased region" description="Polar residues" evidence="1">
    <location>
        <begin position="387"/>
        <end position="401"/>
    </location>
</feature>
<comment type="caution">
    <text evidence="4">The sequence shown here is derived from an EMBL/GenBank/DDBJ whole genome shotgun (WGS) entry which is preliminary data.</text>
</comment>
<feature type="domain" description="Ams2/SPT21 N-terminal" evidence="3">
    <location>
        <begin position="47"/>
        <end position="179"/>
    </location>
</feature>
<feature type="region of interest" description="Disordered" evidence="1">
    <location>
        <begin position="187"/>
        <end position="214"/>
    </location>
</feature>
<dbReference type="InterPro" id="IPR042403">
    <property type="entry name" value="Spt21/Ams2"/>
</dbReference>
<dbReference type="EMBL" id="JAEUBF010001046">
    <property type="protein sequence ID" value="KAH3673146.1"/>
    <property type="molecule type" value="Genomic_DNA"/>
</dbReference>
<feature type="compositionally biased region" description="Low complexity" evidence="1">
    <location>
        <begin position="485"/>
        <end position="498"/>
    </location>
</feature>
<feature type="region of interest" description="Disordered" evidence="1">
    <location>
        <begin position="229"/>
        <end position="298"/>
    </location>
</feature>
<keyword evidence="2" id="KW-1133">Transmembrane helix</keyword>
<reference evidence="4" key="2">
    <citation type="submission" date="2021-01" db="EMBL/GenBank/DDBJ databases">
        <authorList>
            <person name="Schikora-Tamarit M.A."/>
        </authorList>
    </citation>
    <scope>NUCLEOTIDE SEQUENCE</scope>
    <source>
        <strain evidence="4">CBS6341</strain>
    </source>
</reference>
<feature type="transmembrane region" description="Helical" evidence="2">
    <location>
        <begin position="33"/>
        <end position="54"/>
    </location>
</feature>
<feature type="compositionally biased region" description="Polar residues" evidence="1">
    <location>
        <begin position="286"/>
        <end position="298"/>
    </location>
</feature>
<feature type="region of interest" description="Disordered" evidence="1">
    <location>
        <begin position="610"/>
        <end position="722"/>
    </location>
</feature>
<gene>
    <name evidence="4" type="ORF">WICMUC_003869</name>
</gene>
<evidence type="ECO:0000313" key="4">
    <source>
        <dbReference type="EMBL" id="KAH3673146.1"/>
    </source>
</evidence>
<dbReference type="Pfam" id="PF25823">
    <property type="entry name" value="Ams2-SPT21_N"/>
    <property type="match status" value="1"/>
</dbReference>
<feature type="compositionally biased region" description="Polar residues" evidence="1">
    <location>
        <begin position="669"/>
        <end position="682"/>
    </location>
</feature>
<dbReference type="Proteomes" id="UP000769528">
    <property type="component" value="Unassembled WGS sequence"/>
</dbReference>
<proteinExistence type="predicted"/>
<feature type="compositionally biased region" description="Low complexity" evidence="1">
    <location>
        <begin position="242"/>
        <end position="258"/>
    </location>
</feature>
<dbReference type="InterPro" id="IPR013088">
    <property type="entry name" value="Znf_NHR/GATA"/>
</dbReference>
<feature type="compositionally biased region" description="Low complexity" evidence="1">
    <location>
        <begin position="192"/>
        <end position="214"/>
    </location>
</feature>
<feature type="compositionally biased region" description="Polar residues" evidence="1">
    <location>
        <begin position="512"/>
        <end position="526"/>
    </location>
</feature>
<accession>A0A9P8TCE5</accession>
<dbReference type="PANTHER" id="PTHR39147">
    <property type="entry name" value="PROTEIN SPT21"/>
    <property type="match status" value="1"/>
</dbReference>
<evidence type="ECO:0000313" key="5">
    <source>
        <dbReference type="Proteomes" id="UP000769528"/>
    </source>
</evidence>
<dbReference type="SUPFAM" id="SSF57716">
    <property type="entry name" value="Glucocorticoid receptor-like (DNA-binding domain)"/>
    <property type="match status" value="1"/>
</dbReference>
<feature type="region of interest" description="Disordered" evidence="1">
    <location>
        <begin position="469"/>
        <end position="526"/>
    </location>
</feature>
<keyword evidence="5" id="KW-1185">Reference proteome</keyword>
<dbReference type="PANTHER" id="PTHR39147:SF1">
    <property type="entry name" value="PROTEIN SPT21"/>
    <property type="match status" value="1"/>
</dbReference>
<organism evidence="4 5">
    <name type="scientific">Wickerhamomyces mucosus</name>
    <dbReference type="NCBI Taxonomy" id="1378264"/>
    <lineage>
        <taxon>Eukaryota</taxon>
        <taxon>Fungi</taxon>
        <taxon>Dikarya</taxon>
        <taxon>Ascomycota</taxon>
        <taxon>Saccharomycotina</taxon>
        <taxon>Saccharomycetes</taxon>
        <taxon>Phaffomycetales</taxon>
        <taxon>Wickerhamomycetaceae</taxon>
        <taxon>Wickerhamomyces</taxon>
    </lineage>
</organism>
<reference evidence="4" key="1">
    <citation type="journal article" date="2021" name="Open Biol.">
        <title>Shared evolutionary footprints suggest mitochondrial oxidative damage underlies multiple complex I losses in fungi.</title>
        <authorList>
            <person name="Schikora-Tamarit M.A."/>
            <person name="Marcet-Houben M."/>
            <person name="Nosek J."/>
            <person name="Gabaldon T."/>
        </authorList>
    </citation>
    <scope>NUCLEOTIDE SEQUENCE</scope>
    <source>
        <strain evidence="4">CBS6341</strain>
    </source>
</reference>